<dbReference type="PRINTS" id="PR00080">
    <property type="entry name" value="SDRFAMILY"/>
</dbReference>
<dbReference type="PANTHER" id="PTHR43639">
    <property type="entry name" value="OXIDOREDUCTASE, SHORT-CHAIN DEHYDROGENASE/REDUCTASE FAMILY (AFU_ORTHOLOGUE AFUA_5G02870)"/>
    <property type="match status" value="1"/>
</dbReference>
<feature type="domain" description="Ketoreductase" evidence="3">
    <location>
        <begin position="6"/>
        <end position="187"/>
    </location>
</feature>
<keyword evidence="5" id="KW-1185">Reference proteome</keyword>
<gene>
    <name evidence="4" type="ORF">ISP17_18650</name>
</gene>
<dbReference type="Proteomes" id="UP001620460">
    <property type="component" value="Unassembled WGS sequence"/>
</dbReference>
<dbReference type="EC" id="1.1.1.47" evidence="4"/>
<dbReference type="SMART" id="SM00822">
    <property type="entry name" value="PKS_KR"/>
    <property type="match status" value="1"/>
</dbReference>
<evidence type="ECO:0000313" key="5">
    <source>
        <dbReference type="Proteomes" id="UP001620460"/>
    </source>
</evidence>
<proteinExistence type="inferred from homology"/>
<dbReference type="NCBIfam" id="NF009466">
    <property type="entry name" value="PRK12826.1-2"/>
    <property type="match status" value="1"/>
</dbReference>
<dbReference type="Gene3D" id="3.40.50.720">
    <property type="entry name" value="NAD(P)-binding Rossmann-like Domain"/>
    <property type="match status" value="1"/>
</dbReference>
<accession>A0ABW8JXU0</accession>
<dbReference type="InterPro" id="IPR057326">
    <property type="entry name" value="KR_dom"/>
</dbReference>
<keyword evidence="2 4" id="KW-0560">Oxidoreductase</keyword>
<dbReference type="PRINTS" id="PR00081">
    <property type="entry name" value="GDHRDH"/>
</dbReference>
<comment type="similarity">
    <text evidence="1">Belongs to the short-chain dehydrogenases/reductases (SDR) family.</text>
</comment>
<dbReference type="NCBIfam" id="NF005559">
    <property type="entry name" value="PRK07231.1"/>
    <property type="match status" value="1"/>
</dbReference>
<organism evidence="4 5">
    <name type="scientific">Dyella ginsengisoli</name>
    <dbReference type="NCBI Taxonomy" id="363848"/>
    <lineage>
        <taxon>Bacteria</taxon>
        <taxon>Pseudomonadati</taxon>
        <taxon>Pseudomonadota</taxon>
        <taxon>Gammaproteobacteria</taxon>
        <taxon>Lysobacterales</taxon>
        <taxon>Rhodanobacteraceae</taxon>
        <taxon>Dyella</taxon>
    </lineage>
</organism>
<dbReference type="InterPro" id="IPR036291">
    <property type="entry name" value="NAD(P)-bd_dom_sf"/>
</dbReference>
<evidence type="ECO:0000256" key="2">
    <source>
        <dbReference type="ARBA" id="ARBA00023002"/>
    </source>
</evidence>
<comment type="caution">
    <text evidence="4">The sequence shown here is derived from an EMBL/GenBank/DDBJ whole genome shotgun (WGS) entry which is preliminary data.</text>
</comment>
<reference evidence="4 5" key="1">
    <citation type="submission" date="2020-10" db="EMBL/GenBank/DDBJ databases">
        <title>Phylogeny of dyella-like bacteria.</title>
        <authorList>
            <person name="Fu J."/>
        </authorList>
    </citation>
    <scope>NUCLEOTIDE SEQUENCE [LARGE SCALE GENOMIC DNA]</scope>
    <source>
        <strain evidence="4 5">Gsoil3046</strain>
    </source>
</reference>
<dbReference type="InterPro" id="IPR002347">
    <property type="entry name" value="SDR_fam"/>
</dbReference>
<evidence type="ECO:0000256" key="1">
    <source>
        <dbReference type="ARBA" id="ARBA00006484"/>
    </source>
</evidence>
<dbReference type="InterPro" id="IPR020904">
    <property type="entry name" value="Sc_DH/Rdtase_CS"/>
</dbReference>
<dbReference type="GO" id="GO:0047936">
    <property type="term" value="F:glucose 1-dehydrogenase [NAD(P)+] activity"/>
    <property type="evidence" value="ECO:0007669"/>
    <property type="project" value="UniProtKB-EC"/>
</dbReference>
<evidence type="ECO:0000313" key="4">
    <source>
        <dbReference type="EMBL" id="MFK2905986.1"/>
    </source>
</evidence>
<dbReference type="RefSeq" id="WP_404635912.1">
    <property type="nucleotide sequence ID" value="NZ_JADIKM010000006.1"/>
</dbReference>
<dbReference type="PROSITE" id="PS00061">
    <property type="entry name" value="ADH_SHORT"/>
    <property type="match status" value="1"/>
</dbReference>
<dbReference type="EMBL" id="JADIKM010000006">
    <property type="protein sequence ID" value="MFK2905986.1"/>
    <property type="molecule type" value="Genomic_DNA"/>
</dbReference>
<sequence length="255" mass="26796">MRLQGKVALVTGSGQGIGRAIAVRLAQDGARVVVEDCSDNAAAEQTLAAVRQVGSSGCVIAGDVGDAQIDRRVIEQSVAAMGRVDILVNNAGIEKRAPFVEVTEADYDAVMGVNLRGAFFMTQAFVRHVRERGDGGVVVNVSSVHEELPFPHFASYAASKGGLKMLMRDLAIELAPLGIRVNNIAPGAVQTPINAALMAQPEKLKALLANIPLKRLGTPEDVANAAAFLASDEAAYVTGTTLFVDGGLLWNYAEQ</sequence>
<evidence type="ECO:0000259" key="3">
    <source>
        <dbReference type="SMART" id="SM00822"/>
    </source>
</evidence>
<dbReference type="PANTHER" id="PTHR43639:SF1">
    <property type="entry name" value="SHORT-CHAIN DEHYDROGENASE_REDUCTASE FAMILY PROTEIN"/>
    <property type="match status" value="1"/>
</dbReference>
<name>A0ABW8JXU0_9GAMM</name>
<dbReference type="SUPFAM" id="SSF51735">
    <property type="entry name" value="NAD(P)-binding Rossmann-fold domains"/>
    <property type="match status" value="1"/>
</dbReference>
<protein>
    <submittedName>
        <fullName evidence="4">Glucose 1-dehydrogenase</fullName>
        <ecNumber evidence="4">1.1.1.47</ecNumber>
    </submittedName>
</protein>
<dbReference type="Pfam" id="PF13561">
    <property type="entry name" value="adh_short_C2"/>
    <property type="match status" value="1"/>
</dbReference>